<dbReference type="GO" id="GO:0005506">
    <property type="term" value="F:iron ion binding"/>
    <property type="evidence" value="ECO:0007669"/>
    <property type="project" value="UniProtKB-UniRule"/>
</dbReference>
<keyword evidence="3" id="KW-0223">Dioxygenase</keyword>
<feature type="domain" description="JmjC" evidence="5">
    <location>
        <begin position="165"/>
        <end position="321"/>
    </location>
</feature>
<keyword evidence="6" id="KW-0489">Methyltransferase</keyword>
<dbReference type="Gene3D" id="2.60.120.650">
    <property type="entry name" value="Cupin"/>
    <property type="match status" value="1"/>
</dbReference>
<dbReference type="PROSITE" id="PS51184">
    <property type="entry name" value="JMJC"/>
    <property type="match status" value="1"/>
</dbReference>
<dbReference type="GO" id="GO:0032453">
    <property type="term" value="F:histone H3K4 demethylase activity"/>
    <property type="evidence" value="ECO:0007669"/>
    <property type="project" value="TreeGrafter"/>
</dbReference>
<dbReference type="PANTHER" id="PTHR13096:SF8">
    <property type="entry name" value="RIBOSOMAL OXYGENASE 1"/>
    <property type="match status" value="1"/>
</dbReference>
<dbReference type="GO" id="GO:0051864">
    <property type="term" value="F:histone H3K36 demethylase activity"/>
    <property type="evidence" value="ECO:0007669"/>
    <property type="project" value="TreeGrafter"/>
</dbReference>
<keyword evidence="3" id="KW-0560">Oxidoreductase</keyword>
<dbReference type="GO" id="GO:0032259">
    <property type="term" value="P:methylation"/>
    <property type="evidence" value="ECO:0007669"/>
    <property type="project" value="UniProtKB-KW"/>
</dbReference>
<evidence type="ECO:0000256" key="1">
    <source>
        <dbReference type="ARBA" id="ARBA00022723"/>
    </source>
</evidence>
<dbReference type="SUPFAM" id="SSF51197">
    <property type="entry name" value="Clavaminate synthase-like"/>
    <property type="match status" value="1"/>
</dbReference>
<dbReference type="Proteomes" id="UP000324585">
    <property type="component" value="Unassembled WGS sequence"/>
</dbReference>
<dbReference type="EC" id="1.14.11.-" evidence="3"/>
<dbReference type="GO" id="GO:0008168">
    <property type="term" value="F:methyltransferase activity"/>
    <property type="evidence" value="ECO:0007669"/>
    <property type="project" value="UniProtKB-KW"/>
</dbReference>
<comment type="cofactor">
    <cofactor evidence="3">
        <name>Fe(2+)</name>
        <dbReference type="ChEBI" id="CHEBI:29033"/>
    </cofactor>
    <text evidence="3">Binds 1 Fe(2+) ion per subunit.</text>
</comment>
<sequence length="491" mass="53476">MAFVVAPPGAAKCGRRIGHGSCVLRPPTARPLSPRNPSGRAARPAVRRASAREQSGTQLQNVRSETQQALVDFFTALRSDARYGKTAFVSESKLNMLAAFFDMNALQRSIENDFLLAVQGVAPSNRTGWYMRSVGEPRGDSFEDAKLRYSDLIGALANGTCVFNSAGGHIKELAELCLAAQDAFRFPANVNVYVTKPGMKKSAPPHTDKQDVIVMQTQGRKHWRVYRPPEPGRKPTCEAFSRGKGDDALSEQELEGLLCIETVLTPGEVLFIPAGWPHTTSTVLDGDGGDTSDSAPSLHLTVGLDHIIWGLTYEFLRRAAIKEAGLKDSLKIYQLSAEMYMDLFEPVNLQASGTDIAAQLMPKLRRIEPEITGDELHALEKIAARIANEMTTHGESVMDLLSRMYVETLNESFYVPPGSPRVTYFHAQQYMARLGAEMEGFLQRVGSLPLDPAMRRASAKADNAVVGSGPSSGFGGGSTTKKSSGKRKSKR</sequence>
<dbReference type="AlphaFoldDB" id="A0A5J4Z736"/>
<comment type="function">
    <text evidence="3">Oxygenase that can act as both a histone lysine demethylase and a ribosomal histidine hydroxylase.</text>
</comment>
<keyword evidence="6" id="KW-0808">Transferase</keyword>
<evidence type="ECO:0000256" key="3">
    <source>
        <dbReference type="RuleBase" id="RU366061"/>
    </source>
</evidence>
<comment type="caution">
    <text evidence="6">The sequence shown here is derived from an EMBL/GenBank/DDBJ whole genome shotgun (WGS) entry which is preliminary data.</text>
</comment>
<feature type="region of interest" description="Disordered" evidence="4">
    <location>
        <begin position="456"/>
        <end position="491"/>
    </location>
</feature>
<dbReference type="InterPro" id="IPR003347">
    <property type="entry name" value="JmjC_dom"/>
</dbReference>
<protein>
    <recommendedName>
        <fullName evidence="3">Bifunctional lysine-specific demethylase and histidyl-hydroxylase</fullName>
        <ecNumber evidence="3">1.14.11.-</ecNumber>
    </recommendedName>
</protein>
<keyword evidence="2 3" id="KW-0408">Iron</keyword>
<feature type="compositionally biased region" description="Polar residues" evidence="4">
    <location>
        <begin position="53"/>
        <end position="62"/>
    </location>
</feature>
<keyword evidence="3" id="KW-0804">Transcription</keyword>
<evidence type="ECO:0000313" key="6">
    <source>
        <dbReference type="EMBL" id="KAA8499731.1"/>
    </source>
</evidence>
<accession>A0A5J4Z736</accession>
<dbReference type="Pfam" id="PF08007">
    <property type="entry name" value="JmjC_2"/>
    <property type="match status" value="1"/>
</dbReference>
<dbReference type="PANTHER" id="PTHR13096">
    <property type="entry name" value="MINA53 MYC INDUCED NUCLEAR ANTIGEN"/>
    <property type="match status" value="1"/>
</dbReference>
<dbReference type="OrthoDB" id="425950at2759"/>
<organism evidence="6 7">
    <name type="scientific">Porphyridium purpureum</name>
    <name type="common">Red alga</name>
    <name type="synonym">Porphyridium cruentum</name>
    <dbReference type="NCBI Taxonomy" id="35688"/>
    <lineage>
        <taxon>Eukaryota</taxon>
        <taxon>Rhodophyta</taxon>
        <taxon>Bangiophyceae</taxon>
        <taxon>Porphyridiales</taxon>
        <taxon>Porphyridiaceae</taxon>
        <taxon>Porphyridium</taxon>
    </lineage>
</organism>
<reference evidence="7" key="1">
    <citation type="journal article" date="2019" name="Nat. Commun.">
        <title>Expansion of phycobilisome linker gene families in mesophilic red algae.</title>
        <authorList>
            <person name="Lee J."/>
            <person name="Kim D."/>
            <person name="Bhattacharya D."/>
            <person name="Yoon H.S."/>
        </authorList>
    </citation>
    <scope>NUCLEOTIDE SEQUENCE [LARGE SCALE GENOMIC DNA]</scope>
    <source>
        <strain evidence="7">CCMP 1328</strain>
    </source>
</reference>
<evidence type="ECO:0000259" key="5">
    <source>
        <dbReference type="PROSITE" id="PS51184"/>
    </source>
</evidence>
<dbReference type="InterPro" id="IPR039994">
    <property type="entry name" value="NO66-like"/>
</dbReference>
<dbReference type="EMBL" id="VRMN01000001">
    <property type="protein sequence ID" value="KAA8499731.1"/>
    <property type="molecule type" value="Genomic_DNA"/>
</dbReference>
<gene>
    <name evidence="6" type="ORF">FVE85_7316</name>
</gene>
<keyword evidence="1 3" id="KW-0479">Metal-binding</keyword>
<comment type="subcellular location">
    <subcellularLocation>
        <location evidence="3">Nucleus</location>
    </subcellularLocation>
</comment>
<comment type="similarity">
    <text evidence="3">Belongs to the ROX family.</text>
</comment>
<keyword evidence="3" id="KW-0539">Nucleus</keyword>
<name>A0A5J4Z736_PORPP</name>
<feature type="region of interest" description="Disordered" evidence="4">
    <location>
        <begin position="24"/>
        <end position="62"/>
    </location>
</feature>
<evidence type="ECO:0000256" key="4">
    <source>
        <dbReference type="SAM" id="MobiDB-lite"/>
    </source>
</evidence>
<proteinExistence type="inferred from homology"/>
<dbReference type="GO" id="GO:0005730">
    <property type="term" value="C:nucleolus"/>
    <property type="evidence" value="ECO:0007669"/>
    <property type="project" value="TreeGrafter"/>
</dbReference>
<keyword evidence="7" id="KW-1185">Reference proteome</keyword>
<evidence type="ECO:0000256" key="2">
    <source>
        <dbReference type="ARBA" id="ARBA00023004"/>
    </source>
</evidence>
<evidence type="ECO:0000313" key="7">
    <source>
        <dbReference type="Proteomes" id="UP000324585"/>
    </source>
</evidence>
<keyword evidence="3" id="KW-0805">Transcription regulation</keyword>